<organism evidence="2 3">
    <name type="scientific">Panagrolaimus davidi</name>
    <dbReference type="NCBI Taxonomy" id="227884"/>
    <lineage>
        <taxon>Eukaryota</taxon>
        <taxon>Metazoa</taxon>
        <taxon>Ecdysozoa</taxon>
        <taxon>Nematoda</taxon>
        <taxon>Chromadorea</taxon>
        <taxon>Rhabditida</taxon>
        <taxon>Tylenchina</taxon>
        <taxon>Panagrolaimomorpha</taxon>
        <taxon>Panagrolaimoidea</taxon>
        <taxon>Panagrolaimidae</taxon>
        <taxon>Panagrolaimus</taxon>
    </lineage>
</organism>
<dbReference type="Pfam" id="PF04300">
    <property type="entry name" value="FBA"/>
    <property type="match status" value="1"/>
</dbReference>
<sequence>MSDSLSSPSDSDQTSMDLSAVNPDILEAIFLRFSKKDLVKCAETCHLWKKIINTRAFWIAKEDYEGENYIRSLVGSGKPILANNFACLSIKKPFERGLLVHENPKGLNEVTKHVDPRWVFENGDETCSKYFNITIKELGLSPKIMDNYRPPIVFSEWVVNRSDCGCLYRSSIQLFNENRQRIAWERQEISFNKWQHQLWQKIEIAMQSYPPGARSIRVLSSGRDLENWQGHYGPKMAGGQLMIKMDETPLPAQSLVLGDDQNEPLE</sequence>
<dbReference type="PANTHER" id="PTHR12125">
    <property type="entry name" value="F-BOX ONLY PROTEIN 6-LIKE PROTEIN"/>
    <property type="match status" value="1"/>
</dbReference>
<proteinExistence type="predicted"/>
<dbReference type="GO" id="GO:0036503">
    <property type="term" value="P:ERAD pathway"/>
    <property type="evidence" value="ECO:0007669"/>
    <property type="project" value="TreeGrafter"/>
</dbReference>
<evidence type="ECO:0000259" key="1">
    <source>
        <dbReference type="PROSITE" id="PS51114"/>
    </source>
</evidence>
<dbReference type="SUPFAM" id="SSF49785">
    <property type="entry name" value="Galactose-binding domain-like"/>
    <property type="match status" value="1"/>
</dbReference>
<dbReference type="Proteomes" id="UP000887578">
    <property type="component" value="Unplaced"/>
</dbReference>
<evidence type="ECO:0000313" key="2">
    <source>
        <dbReference type="Proteomes" id="UP000887578"/>
    </source>
</evidence>
<dbReference type="Gene3D" id="1.20.1280.50">
    <property type="match status" value="1"/>
</dbReference>
<dbReference type="SUPFAM" id="SSF81383">
    <property type="entry name" value="F-box domain"/>
    <property type="match status" value="1"/>
</dbReference>
<keyword evidence="2" id="KW-1185">Reference proteome</keyword>
<accession>A0A914PIR0</accession>
<dbReference type="InterPro" id="IPR039752">
    <property type="entry name" value="F-box_only"/>
</dbReference>
<dbReference type="WBParaSite" id="PDA_v2.g14656.t1">
    <property type="protein sequence ID" value="PDA_v2.g14656.t1"/>
    <property type="gene ID" value="PDA_v2.g14656"/>
</dbReference>
<reference evidence="3" key="1">
    <citation type="submission" date="2022-11" db="UniProtKB">
        <authorList>
            <consortium name="WormBaseParasite"/>
        </authorList>
    </citation>
    <scope>IDENTIFICATION</scope>
</reference>
<protein>
    <submittedName>
        <fullName evidence="3">FBA domain-containing protein</fullName>
    </submittedName>
</protein>
<dbReference type="InterPro" id="IPR007397">
    <property type="entry name" value="F-box-assoc_dom"/>
</dbReference>
<dbReference type="SMART" id="SM01198">
    <property type="entry name" value="FBA"/>
    <property type="match status" value="1"/>
</dbReference>
<dbReference type="GO" id="GO:0031146">
    <property type="term" value="P:SCF-dependent proteasomal ubiquitin-dependent protein catabolic process"/>
    <property type="evidence" value="ECO:0007669"/>
    <property type="project" value="TreeGrafter"/>
</dbReference>
<dbReference type="CDD" id="cd09917">
    <property type="entry name" value="F-box_SF"/>
    <property type="match status" value="1"/>
</dbReference>
<dbReference type="GO" id="GO:0019005">
    <property type="term" value="C:SCF ubiquitin ligase complex"/>
    <property type="evidence" value="ECO:0007669"/>
    <property type="project" value="TreeGrafter"/>
</dbReference>
<dbReference type="GO" id="GO:0006516">
    <property type="term" value="P:glycoprotein catabolic process"/>
    <property type="evidence" value="ECO:0007669"/>
    <property type="project" value="TreeGrafter"/>
</dbReference>
<dbReference type="Gene3D" id="2.60.120.260">
    <property type="entry name" value="Galactose-binding domain-like"/>
    <property type="match status" value="1"/>
</dbReference>
<dbReference type="SMART" id="SM00256">
    <property type="entry name" value="FBOX"/>
    <property type="match status" value="1"/>
</dbReference>
<name>A0A914PIR0_9BILA</name>
<dbReference type="PANTHER" id="PTHR12125:SF5">
    <property type="entry name" value="F-BOX DOMAIN-CONTAINING PROTEIN"/>
    <property type="match status" value="1"/>
</dbReference>
<feature type="domain" description="FBA" evidence="1">
    <location>
        <begin position="57"/>
        <end position="245"/>
    </location>
</feature>
<dbReference type="GO" id="GO:0005737">
    <property type="term" value="C:cytoplasm"/>
    <property type="evidence" value="ECO:0007669"/>
    <property type="project" value="TreeGrafter"/>
</dbReference>
<dbReference type="InterPro" id="IPR036047">
    <property type="entry name" value="F-box-like_dom_sf"/>
</dbReference>
<dbReference type="Pfam" id="PF12937">
    <property type="entry name" value="F-box-like"/>
    <property type="match status" value="1"/>
</dbReference>
<dbReference type="PROSITE" id="PS51114">
    <property type="entry name" value="FBA"/>
    <property type="match status" value="1"/>
</dbReference>
<evidence type="ECO:0000313" key="3">
    <source>
        <dbReference type="WBParaSite" id="PDA_v2.g14656.t1"/>
    </source>
</evidence>
<dbReference type="InterPro" id="IPR008979">
    <property type="entry name" value="Galactose-bd-like_sf"/>
</dbReference>
<dbReference type="AlphaFoldDB" id="A0A914PIR0"/>
<dbReference type="InterPro" id="IPR001810">
    <property type="entry name" value="F-box_dom"/>
</dbReference>
<dbReference type="GO" id="GO:0061630">
    <property type="term" value="F:ubiquitin protein ligase activity"/>
    <property type="evidence" value="ECO:0007669"/>
    <property type="project" value="TreeGrafter"/>
</dbReference>